<gene>
    <name evidence="1" type="primary">49</name>
    <name evidence="1" type="ORF">PBI_MERCURIO_49</name>
</gene>
<dbReference type="Proteomes" id="UP000326063">
    <property type="component" value="Segment"/>
</dbReference>
<evidence type="ECO:0000313" key="1">
    <source>
        <dbReference type="EMBL" id="QFG06051.1"/>
    </source>
</evidence>
<evidence type="ECO:0000313" key="2">
    <source>
        <dbReference type="Proteomes" id="UP000326063"/>
    </source>
</evidence>
<dbReference type="EMBL" id="MN234219">
    <property type="protein sequence ID" value="QFG06051.1"/>
    <property type="molecule type" value="Genomic_DNA"/>
</dbReference>
<reference evidence="1 2" key="1">
    <citation type="submission" date="2019-07" db="EMBL/GenBank/DDBJ databases">
        <authorList>
            <person name="Divens A.M."/>
            <person name="Garlena R.A."/>
            <person name="Russell D.A."/>
            <person name="Pope W.H."/>
            <person name="Jacobs-Sera D."/>
            <person name="Hatfull G.F."/>
        </authorList>
    </citation>
    <scope>NUCLEOTIDE SEQUENCE [LARGE SCALE GENOMIC DNA]</scope>
</reference>
<name>A0A5J6T8A3_9CAUD</name>
<dbReference type="KEGG" id="vg:63926146"/>
<keyword evidence="2" id="KW-1185">Reference proteome</keyword>
<dbReference type="RefSeq" id="YP_010051655.1">
    <property type="nucleotide sequence ID" value="NC_054445.1"/>
</dbReference>
<sequence>MDTHQRAIAEFDRAIAEHEARQLADELGYSFGVLTDGTIVLEPPAPAIDYSRNEGGAECARCDKTLDVFTRCQRVVMDVGLSFHLRFLCPNCYSIETAD</sequence>
<proteinExistence type="predicted"/>
<accession>A0A5J6T8A3</accession>
<dbReference type="GeneID" id="63926146"/>
<protein>
    <submittedName>
        <fullName evidence="1">Uncharacterized protein</fullName>
    </submittedName>
</protein>
<organism evidence="1 2">
    <name type="scientific">Mycobacterium phage Mercurio</name>
    <dbReference type="NCBI Taxonomy" id="2575612"/>
    <lineage>
        <taxon>Viruses</taxon>
        <taxon>Duplodnaviria</taxon>
        <taxon>Heunggongvirae</taxon>
        <taxon>Uroviricota</taxon>
        <taxon>Caudoviricetes</taxon>
        <taxon>Gclasvirinae</taxon>
        <taxon>Jolieduovirus</taxon>
        <taxon>Jolieduovirus mercurio</taxon>
    </lineage>
</organism>